<evidence type="ECO:0000313" key="4">
    <source>
        <dbReference type="Proteomes" id="UP000824540"/>
    </source>
</evidence>
<keyword evidence="1" id="KW-1133">Transmembrane helix</keyword>
<organism evidence="3 4">
    <name type="scientific">Albula glossodonta</name>
    <name type="common">roundjaw bonefish</name>
    <dbReference type="NCBI Taxonomy" id="121402"/>
    <lineage>
        <taxon>Eukaryota</taxon>
        <taxon>Metazoa</taxon>
        <taxon>Chordata</taxon>
        <taxon>Craniata</taxon>
        <taxon>Vertebrata</taxon>
        <taxon>Euteleostomi</taxon>
        <taxon>Actinopterygii</taxon>
        <taxon>Neopterygii</taxon>
        <taxon>Teleostei</taxon>
        <taxon>Albuliformes</taxon>
        <taxon>Albulidae</taxon>
        <taxon>Albula</taxon>
    </lineage>
</organism>
<feature type="non-terminal residue" evidence="3">
    <location>
        <position position="1"/>
    </location>
</feature>
<evidence type="ECO:0000256" key="1">
    <source>
        <dbReference type="SAM" id="Phobius"/>
    </source>
</evidence>
<keyword evidence="1" id="KW-0812">Transmembrane</keyword>
<keyword evidence="1" id="KW-0472">Membrane</keyword>
<feature type="transmembrane region" description="Helical" evidence="1">
    <location>
        <begin position="6"/>
        <end position="27"/>
    </location>
</feature>
<dbReference type="AlphaFoldDB" id="A0A8T2MZK1"/>
<dbReference type="EMBL" id="JAFBMS010000223">
    <property type="protein sequence ID" value="KAG9333016.1"/>
    <property type="molecule type" value="Genomic_DNA"/>
</dbReference>
<gene>
    <name evidence="2" type="ORF">JZ751_013878</name>
    <name evidence="3" type="ORF">JZ751_013892</name>
</gene>
<protein>
    <submittedName>
        <fullName evidence="3">Uncharacterized protein</fullName>
    </submittedName>
</protein>
<reference evidence="3" key="1">
    <citation type="thesis" date="2021" institute="BYU ScholarsArchive" country="Provo, UT, USA">
        <title>Applications of and Algorithms for Genome Assembly and Genomic Analyses with an Emphasis on Marine Teleosts.</title>
        <authorList>
            <person name="Pickett B.D."/>
        </authorList>
    </citation>
    <scope>NUCLEOTIDE SEQUENCE</scope>
    <source>
        <strain evidence="3">HI-2016</strain>
    </source>
</reference>
<dbReference type="EMBL" id="JAFBMS010000223">
    <property type="protein sequence ID" value="KAG9333003.1"/>
    <property type="molecule type" value="Genomic_DNA"/>
</dbReference>
<evidence type="ECO:0000313" key="2">
    <source>
        <dbReference type="EMBL" id="KAG9333003.1"/>
    </source>
</evidence>
<sequence>MGVYAGVAYLWFLMVTVKTWWAGSSLIDMSPLLRSESVRTTAGQCDHDAPLHQSLARPLCLRASPPKVDISFRAQTRTDPTVQLSADSGDAVIYSAVFTGNSCSAVSGQQKAAPDQRQKQTCFNSTVPIQCLTLTVLLPCRSCNALWVSQ</sequence>
<proteinExistence type="predicted"/>
<name>A0A8T2MZK1_9TELE</name>
<evidence type="ECO:0000313" key="3">
    <source>
        <dbReference type="EMBL" id="KAG9333016.1"/>
    </source>
</evidence>
<dbReference type="Proteomes" id="UP000824540">
    <property type="component" value="Unassembled WGS sequence"/>
</dbReference>
<accession>A0A8T2MZK1</accession>
<comment type="caution">
    <text evidence="3">The sequence shown here is derived from an EMBL/GenBank/DDBJ whole genome shotgun (WGS) entry which is preliminary data.</text>
</comment>
<keyword evidence="4" id="KW-1185">Reference proteome</keyword>